<proteinExistence type="predicted"/>
<evidence type="ECO:0000256" key="1">
    <source>
        <dbReference type="SAM" id="MobiDB-lite"/>
    </source>
</evidence>
<dbReference type="OrthoDB" id="9027184at2"/>
<reference evidence="2 3" key="1">
    <citation type="submission" date="2019-03" db="EMBL/GenBank/DDBJ databases">
        <authorList>
            <person name="Gonzalez-Pimentel J.L."/>
        </authorList>
    </citation>
    <scope>NUCLEOTIDE SEQUENCE [LARGE SCALE GENOMIC DNA]</scope>
    <source>
        <strain evidence="2 3">JCM 31289</strain>
    </source>
</reference>
<gene>
    <name evidence="2" type="ORF">E4099_19960</name>
</gene>
<dbReference type="InterPro" id="IPR011749">
    <property type="entry name" value="CHP02243"/>
</dbReference>
<comment type="caution">
    <text evidence="2">The sequence shown here is derived from an EMBL/GenBank/DDBJ whole genome shotgun (WGS) entry which is preliminary data.</text>
</comment>
<dbReference type="RefSeq" id="WP_135340457.1">
    <property type="nucleotide sequence ID" value="NZ_JBHLTX010000013.1"/>
</dbReference>
<dbReference type="EMBL" id="SRID01000199">
    <property type="protein sequence ID" value="TGB03152.1"/>
    <property type="molecule type" value="Genomic_DNA"/>
</dbReference>
<dbReference type="AlphaFoldDB" id="A0A4Z0H068"/>
<protein>
    <submittedName>
        <fullName evidence="2">Putative baseplate assembly protein</fullName>
    </submittedName>
</protein>
<feature type="region of interest" description="Disordered" evidence="1">
    <location>
        <begin position="469"/>
        <end position="503"/>
    </location>
</feature>
<keyword evidence="3" id="KW-1185">Reference proteome</keyword>
<name>A0A4Z0H068_9ACTN</name>
<dbReference type="Proteomes" id="UP000297948">
    <property type="component" value="Unassembled WGS sequence"/>
</dbReference>
<evidence type="ECO:0000313" key="3">
    <source>
        <dbReference type="Proteomes" id="UP000297948"/>
    </source>
</evidence>
<dbReference type="NCBIfam" id="TIGR02243">
    <property type="entry name" value="putative baseplate assembly protein"/>
    <property type="match status" value="1"/>
</dbReference>
<organism evidence="2 3">
    <name type="scientific">Streptomyces palmae</name>
    <dbReference type="NCBI Taxonomy" id="1701085"/>
    <lineage>
        <taxon>Bacteria</taxon>
        <taxon>Bacillati</taxon>
        <taxon>Actinomycetota</taxon>
        <taxon>Actinomycetes</taxon>
        <taxon>Kitasatosporales</taxon>
        <taxon>Streptomycetaceae</taxon>
        <taxon>Streptomyces</taxon>
    </lineage>
</organism>
<accession>A0A4Z0H068</accession>
<sequence length="526" mass="56708">MTGAPIDYTRVGYEALRAAMLELARERLPEWTDQSENDLGVLLIELFAYAADLTLYYQTRIAANLLPETADEPEALLPLLRLLGYEPLSPAPATVDLEIAFDKGIGLPVTVPARTRFSVTEPGGHQLTFENLAEVVITALPRADEDDLRRFHPLSVVEGVTVHDEPLGTSDGSGNQLYQLQKRPVIKDSIEVTVHEPAGATRWTEVPSLAASTPADRHFVSSRDALGHASVRFGDGVNGMAPPSTGALAAASITATYRIGGGPDGNVRADLSFAPSWPQIKQAVNPRPAAGGAAAEDLDRARSLAPRLFRTQERAVTLDDHVDLARRVPGVGKVKVETTNWNDITLYVAPTGRVAAPSELLKRDLLAYFERHRMATVNLSVVGPAPCDIYLGAVIRAQPYFARTAVKQAVEDTIGSYLAFDNVDFGGPIYLSRVYDLLQELEQVASLTVFKFSRDPRLPADIVTHPDVDPSGVITPLPNELPRPGYRDAPPPRTGGEHPGFDPATRQTIFTIIEGGIPSDDGAGAG</sequence>
<evidence type="ECO:0000313" key="2">
    <source>
        <dbReference type="EMBL" id="TGB03152.1"/>
    </source>
</evidence>